<comment type="subcellular location">
    <subcellularLocation>
        <location evidence="1">Cell membrane</location>
        <topology evidence="1">Multi-pass membrane protein</topology>
    </subcellularLocation>
</comment>
<evidence type="ECO:0000259" key="10">
    <source>
        <dbReference type="PROSITE" id="PS50259"/>
    </source>
</evidence>
<dbReference type="Gene3D" id="2.10.50.30">
    <property type="entry name" value="GPCR, family 3, nine cysteines domain"/>
    <property type="match status" value="1"/>
</dbReference>
<dbReference type="EMBL" id="LZPO01108311">
    <property type="protein sequence ID" value="OBS59256.1"/>
    <property type="molecule type" value="Genomic_DNA"/>
</dbReference>
<feature type="transmembrane region" description="Helical" evidence="9">
    <location>
        <begin position="159"/>
        <end position="177"/>
    </location>
</feature>
<proteinExistence type="predicted"/>
<dbReference type="AlphaFoldDB" id="A0A1A6FZB9"/>
<name>A0A1A6FZB9_NEOLE</name>
<organism evidence="11 12">
    <name type="scientific">Neotoma lepida</name>
    <name type="common">Desert woodrat</name>
    <dbReference type="NCBI Taxonomy" id="56216"/>
    <lineage>
        <taxon>Eukaryota</taxon>
        <taxon>Metazoa</taxon>
        <taxon>Chordata</taxon>
        <taxon>Craniata</taxon>
        <taxon>Vertebrata</taxon>
        <taxon>Euteleostomi</taxon>
        <taxon>Mammalia</taxon>
        <taxon>Eutheria</taxon>
        <taxon>Euarchontoglires</taxon>
        <taxon>Glires</taxon>
        <taxon>Rodentia</taxon>
        <taxon>Myomorpha</taxon>
        <taxon>Muroidea</taxon>
        <taxon>Cricetidae</taxon>
        <taxon>Neotominae</taxon>
        <taxon>Neotoma</taxon>
    </lineage>
</organism>
<dbReference type="PANTHER" id="PTHR24061">
    <property type="entry name" value="CALCIUM-SENSING RECEPTOR-RELATED"/>
    <property type="match status" value="1"/>
</dbReference>
<evidence type="ECO:0000256" key="6">
    <source>
        <dbReference type="ARBA" id="ARBA00023136"/>
    </source>
</evidence>
<sequence length="207" mass="23190">KPSYVRKAVCCFDCIPCLDNEISNATDIDQYMQCPDNEYANMWSKIIVSIVSRVAFLAYEDGSNCSCSWVLEHSYCESQRQDSQLHSIHLCPILLSLFPDLHWTSQHGHLFLQDTAFGVLFTVVLSTVLAKTITVGLASHLAHLGRKMRDMLMLRAPKFIISFCALIQLSICGIWLGTSPLFVGTDVHSQHGPIFILCNKGLVTAFY</sequence>
<dbReference type="STRING" id="56216.A0A1A6FZB9"/>
<keyword evidence="2" id="KW-1003">Cell membrane</keyword>
<evidence type="ECO:0000256" key="3">
    <source>
        <dbReference type="ARBA" id="ARBA00022692"/>
    </source>
</evidence>
<keyword evidence="6 9" id="KW-0472">Membrane</keyword>
<dbReference type="GO" id="GO:0005886">
    <property type="term" value="C:plasma membrane"/>
    <property type="evidence" value="ECO:0007669"/>
    <property type="project" value="UniProtKB-SubCell"/>
</dbReference>
<evidence type="ECO:0000313" key="12">
    <source>
        <dbReference type="Proteomes" id="UP000092124"/>
    </source>
</evidence>
<evidence type="ECO:0000256" key="7">
    <source>
        <dbReference type="ARBA" id="ARBA00023170"/>
    </source>
</evidence>
<protein>
    <recommendedName>
        <fullName evidence="10">G-protein coupled receptors family 3 profile domain-containing protein</fullName>
    </recommendedName>
</protein>
<evidence type="ECO:0000256" key="1">
    <source>
        <dbReference type="ARBA" id="ARBA00004651"/>
    </source>
</evidence>
<keyword evidence="7" id="KW-0675">Receptor</keyword>
<dbReference type="InterPro" id="IPR017978">
    <property type="entry name" value="GPCR_3_C"/>
</dbReference>
<dbReference type="InterPro" id="IPR004073">
    <property type="entry name" value="GPCR_3_vmron_rcpt_2"/>
</dbReference>
<evidence type="ECO:0000256" key="8">
    <source>
        <dbReference type="ARBA" id="ARBA00023224"/>
    </source>
</evidence>
<dbReference type="Proteomes" id="UP000092124">
    <property type="component" value="Unassembled WGS sequence"/>
</dbReference>
<feature type="transmembrane region" description="Helical" evidence="9">
    <location>
        <begin position="116"/>
        <end position="138"/>
    </location>
</feature>
<feature type="non-terminal residue" evidence="11">
    <location>
        <position position="207"/>
    </location>
</feature>
<keyword evidence="3 9" id="KW-0812">Transmembrane</keyword>
<gene>
    <name evidence="11" type="ORF">A6R68_09619</name>
</gene>
<dbReference type="OrthoDB" id="5984008at2759"/>
<evidence type="ECO:0000256" key="9">
    <source>
        <dbReference type="SAM" id="Phobius"/>
    </source>
</evidence>
<evidence type="ECO:0000313" key="11">
    <source>
        <dbReference type="EMBL" id="OBS59256.1"/>
    </source>
</evidence>
<reference evidence="11 12" key="1">
    <citation type="submission" date="2016-06" db="EMBL/GenBank/DDBJ databases">
        <title>The Draft Genome Sequence and Annotation of the Desert Woodrat Neotoma lepida.</title>
        <authorList>
            <person name="Campbell M."/>
            <person name="Oakeson K.F."/>
            <person name="Yandell M."/>
            <person name="Halpert J.R."/>
            <person name="Dearing D."/>
        </authorList>
    </citation>
    <scope>NUCLEOTIDE SEQUENCE [LARGE SCALE GENOMIC DNA]</scope>
    <source>
        <strain evidence="11">417</strain>
        <tissue evidence="11">Liver</tissue>
    </source>
</reference>
<evidence type="ECO:0000256" key="4">
    <source>
        <dbReference type="ARBA" id="ARBA00022989"/>
    </source>
</evidence>
<dbReference type="PANTHER" id="PTHR24061:SF545">
    <property type="entry name" value="VOMERONASAL 2, RECEPTOR 118-RELATED"/>
    <property type="match status" value="1"/>
</dbReference>
<evidence type="ECO:0000256" key="2">
    <source>
        <dbReference type="ARBA" id="ARBA00022475"/>
    </source>
</evidence>
<evidence type="ECO:0000256" key="5">
    <source>
        <dbReference type="ARBA" id="ARBA00023040"/>
    </source>
</evidence>
<dbReference type="InterPro" id="IPR038550">
    <property type="entry name" value="GPCR_3_9-Cys_sf"/>
</dbReference>
<keyword evidence="4 9" id="KW-1133">Transmembrane helix</keyword>
<keyword evidence="12" id="KW-1185">Reference proteome</keyword>
<accession>A0A1A6FZB9</accession>
<dbReference type="PROSITE" id="PS50259">
    <property type="entry name" value="G_PROTEIN_RECEP_F3_4"/>
    <property type="match status" value="1"/>
</dbReference>
<dbReference type="Pfam" id="PF00003">
    <property type="entry name" value="7tm_3"/>
    <property type="match status" value="1"/>
</dbReference>
<comment type="caution">
    <text evidence="11">The sequence shown here is derived from an EMBL/GenBank/DDBJ whole genome shotgun (WGS) entry which is preliminary data.</text>
</comment>
<keyword evidence="8" id="KW-0807">Transducer</keyword>
<feature type="non-terminal residue" evidence="11">
    <location>
        <position position="1"/>
    </location>
</feature>
<dbReference type="InterPro" id="IPR000068">
    <property type="entry name" value="GPCR_3_Ca_sens_rcpt-rel"/>
</dbReference>
<keyword evidence="5" id="KW-0297">G-protein coupled receptor</keyword>
<feature type="domain" description="G-protein coupled receptors family 3 profile" evidence="10">
    <location>
        <begin position="112"/>
        <end position="207"/>
    </location>
</feature>
<dbReference type="GO" id="GO:0004930">
    <property type="term" value="F:G protein-coupled receptor activity"/>
    <property type="evidence" value="ECO:0007669"/>
    <property type="project" value="UniProtKB-KW"/>
</dbReference>
<dbReference type="PRINTS" id="PR01535">
    <property type="entry name" value="VOMERONASL2R"/>
</dbReference>